<dbReference type="eggNOG" id="COG0824">
    <property type="taxonomic scope" value="Bacteria"/>
</dbReference>
<dbReference type="OrthoDB" id="9799036at2"/>
<dbReference type="STRING" id="517418.Ctha_1554"/>
<evidence type="ECO:0000256" key="3">
    <source>
        <dbReference type="SAM" id="MobiDB-lite"/>
    </source>
</evidence>
<dbReference type="NCBIfam" id="TIGR00051">
    <property type="entry name" value="YbgC/FadM family acyl-CoA thioesterase"/>
    <property type="match status" value="1"/>
</dbReference>
<organism evidence="4 5">
    <name type="scientific">Chloroherpeton thalassium (strain ATCC 35110 / GB-78)</name>
    <dbReference type="NCBI Taxonomy" id="517418"/>
    <lineage>
        <taxon>Bacteria</taxon>
        <taxon>Pseudomonadati</taxon>
        <taxon>Chlorobiota</taxon>
        <taxon>Chlorobiia</taxon>
        <taxon>Chlorobiales</taxon>
        <taxon>Chloroherpetonaceae</taxon>
        <taxon>Chloroherpeton</taxon>
    </lineage>
</organism>
<feature type="region of interest" description="Disordered" evidence="3">
    <location>
        <begin position="126"/>
        <end position="146"/>
    </location>
</feature>
<dbReference type="CDD" id="cd00586">
    <property type="entry name" value="4HBT"/>
    <property type="match status" value="1"/>
</dbReference>
<comment type="similarity">
    <text evidence="1">Belongs to the 4-hydroxybenzoyl-CoA thioesterase family.</text>
</comment>
<dbReference type="EMBL" id="CP001100">
    <property type="protein sequence ID" value="ACF14013.1"/>
    <property type="molecule type" value="Genomic_DNA"/>
</dbReference>
<dbReference type="InterPro" id="IPR006684">
    <property type="entry name" value="YbgC/YbaW"/>
</dbReference>
<protein>
    <submittedName>
        <fullName evidence="4">Thioesterase superfamily protein</fullName>
    </submittedName>
</protein>
<keyword evidence="2" id="KW-0378">Hydrolase</keyword>
<dbReference type="PANTHER" id="PTHR31793:SF27">
    <property type="entry name" value="NOVEL THIOESTERASE SUPERFAMILY DOMAIN AND SAPOSIN A-TYPE DOMAIN CONTAINING PROTEIN (0610012H03RIK)"/>
    <property type="match status" value="1"/>
</dbReference>
<dbReference type="Pfam" id="PF13279">
    <property type="entry name" value="4HBT_2"/>
    <property type="match status" value="1"/>
</dbReference>
<gene>
    <name evidence="4" type="ordered locus">Ctha_1554</name>
</gene>
<reference evidence="4 5" key="1">
    <citation type="submission" date="2008-06" db="EMBL/GenBank/DDBJ databases">
        <title>Complete sequence of Chloroherpeton thalassium ATCC 35110.</title>
        <authorList>
            <consortium name="US DOE Joint Genome Institute"/>
            <person name="Lucas S."/>
            <person name="Copeland A."/>
            <person name="Lapidus A."/>
            <person name="Glavina del Rio T."/>
            <person name="Dalin E."/>
            <person name="Tice H."/>
            <person name="Bruce D."/>
            <person name="Goodwin L."/>
            <person name="Pitluck S."/>
            <person name="Schmutz J."/>
            <person name="Larimer F."/>
            <person name="Land M."/>
            <person name="Hauser L."/>
            <person name="Kyrpides N."/>
            <person name="Mikhailova N."/>
            <person name="Liu Z."/>
            <person name="Li T."/>
            <person name="Zhao F."/>
            <person name="Overmann J."/>
            <person name="Bryant D.A."/>
            <person name="Richardson P."/>
        </authorList>
    </citation>
    <scope>NUCLEOTIDE SEQUENCE [LARGE SCALE GENOMIC DNA]</scope>
    <source>
        <strain evidence="5">ATCC 35110 / GB-78</strain>
    </source>
</reference>
<evidence type="ECO:0000256" key="1">
    <source>
        <dbReference type="ARBA" id="ARBA00005953"/>
    </source>
</evidence>
<evidence type="ECO:0000313" key="4">
    <source>
        <dbReference type="EMBL" id="ACF14013.1"/>
    </source>
</evidence>
<dbReference type="PANTHER" id="PTHR31793">
    <property type="entry name" value="4-HYDROXYBENZOYL-COA THIOESTERASE FAMILY MEMBER"/>
    <property type="match status" value="1"/>
</dbReference>
<sequence>MRANIEHSKQMEQKVFSHTLRVKYADTDKMQFVYYGRYFEYFEAARNEMLREIGFEYKLLETLGVMLPVVAAHADYFSPAYYDDLLLIESRIQKLENVRLSISYELFEKGARKKLVQGYTTHAFINQNGRPTRPPKELLQKLESAR</sequence>
<proteinExistence type="inferred from homology"/>
<dbReference type="SUPFAM" id="SSF54637">
    <property type="entry name" value="Thioesterase/thiol ester dehydrase-isomerase"/>
    <property type="match status" value="1"/>
</dbReference>
<feature type="compositionally biased region" description="Basic and acidic residues" evidence="3">
    <location>
        <begin position="134"/>
        <end position="146"/>
    </location>
</feature>
<dbReference type="HOGENOM" id="CLU_101141_3_2_10"/>
<dbReference type="AlphaFoldDB" id="B3QS68"/>
<accession>B3QS68</accession>
<dbReference type="GO" id="GO:0047617">
    <property type="term" value="F:fatty acyl-CoA hydrolase activity"/>
    <property type="evidence" value="ECO:0007669"/>
    <property type="project" value="TreeGrafter"/>
</dbReference>
<keyword evidence="5" id="KW-1185">Reference proteome</keyword>
<dbReference type="Proteomes" id="UP000001208">
    <property type="component" value="Chromosome"/>
</dbReference>
<name>B3QS68_CHLT3</name>
<dbReference type="InterPro" id="IPR029069">
    <property type="entry name" value="HotDog_dom_sf"/>
</dbReference>
<evidence type="ECO:0000256" key="2">
    <source>
        <dbReference type="ARBA" id="ARBA00022801"/>
    </source>
</evidence>
<dbReference type="KEGG" id="cts:Ctha_1554"/>
<evidence type="ECO:0000313" key="5">
    <source>
        <dbReference type="Proteomes" id="UP000001208"/>
    </source>
</evidence>
<dbReference type="Gene3D" id="3.10.129.10">
    <property type="entry name" value="Hotdog Thioesterase"/>
    <property type="match status" value="1"/>
</dbReference>
<dbReference type="InterPro" id="IPR050563">
    <property type="entry name" value="4-hydroxybenzoyl-CoA_TE"/>
</dbReference>
<dbReference type="PIRSF" id="PIRSF003230">
    <property type="entry name" value="YbgC"/>
    <property type="match status" value="1"/>
</dbReference>